<name>A0A7W8XKP5_9HYPH</name>
<dbReference type="RefSeq" id="WP_183920232.1">
    <property type="nucleotide sequence ID" value="NZ_JACHBB010000028.1"/>
</dbReference>
<protein>
    <recommendedName>
        <fullName evidence="3">PAS domain-containing protein</fullName>
    </recommendedName>
</protein>
<organism evidence="1 2">
    <name type="scientific">Rhizobium lentis</name>
    <dbReference type="NCBI Taxonomy" id="1138194"/>
    <lineage>
        <taxon>Bacteria</taxon>
        <taxon>Pseudomonadati</taxon>
        <taxon>Pseudomonadota</taxon>
        <taxon>Alphaproteobacteria</taxon>
        <taxon>Hyphomicrobiales</taxon>
        <taxon>Rhizobiaceae</taxon>
        <taxon>Rhizobium/Agrobacterium group</taxon>
        <taxon>Rhizobium</taxon>
    </lineage>
</organism>
<accession>A0A7W8XKP5</accession>
<comment type="caution">
    <text evidence="1">The sequence shown here is derived from an EMBL/GenBank/DDBJ whole genome shotgun (WGS) entry which is preliminary data.</text>
</comment>
<proteinExistence type="predicted"/>
<sequence>MAVTASTSEQFDFALALIKSSDTPLLVLDKDLVILAGSSSFCSAFQIDPTAVKGNSMSVLGSGAAA</sequence>
<evidence type="ECO:0008006" key="3">
    <source>
        <dbReference type="Google" id="ProtNLM"/>
    </source>
</evidence>
<dbReference type="EMBL" id="JACHBC010000027">
    <property type="protein sequence ID" value="MBB5564647.1"/>
    <property type="molecule type" value="Genomic_DNA"/>
</dbReference>
<evidence type="ECO:0000313" key="1">
    <source>
        <dbReference type="EMBL" id="MBB5564647.1"/>
    </source>
</evidence>
<reference evidence="1 2" key="1">
    <citation type="submission" date="2020-08" db="EMBL/GenBank/DDBJ databases">
        <title>Genomic Encyclopedia of Type Strains, Phase IV (KMG-V): Genome sequencing to study the core and pangenomes of soil and plant-associated prokaryotes.</title>
        <authorList>
            <person name="Whitman W."/>
        </authorList>
    </citation>
    <scope>NUCLEOTIDE SEQUENCE [LARGE SCALE GENOMIC DNA]</scope>
    <source>
        <strain evidence="1 2">SEMIA 4034</strain>
    </source>
</reference>
<dbReference type="Proteomes" id="UP000528824">
    <property type="component" value="Unassembled WGS sequence"/>
</dbReference>
<keyword evidence="2" id="KW-1185">Reference proteome</keyword>
<evidence type="ECO:0000313" key="2">
    <source>
        <dbReference type="Proteomes" id="UP000528824"/>
    </source>
</evidence>
<dbReference type="AlphaFoldDB" id="A0A7W8XKP5"/>
<gene>
    <name evidence="1" type="ORF">GGI59_006356</name>
</gene>